<evidence type="ECO:0008006" key="4">
    <source>
        <dbReference type="Google" id="ProtNLM"/>
    </source>
</evidence>
<reference evidence="2" key="2">
    <citation type="submission" date="2020-11" db="EMBL/GenBank/DDBJ databases">
        <authorList>
            <consortium name="DOE Joint Genome Institute"/>
            <person name="Kuo A."/>
            <person name="Miyauchi S."/>
            <person name="Kiss E."/>
            <person name="Drula E."/>
            <person name="Kohler A."/>
            <person name="Sanchez-Garcia M."/>
            <person name="Andreopoulos B."/>
            <person name="Barry K.W."/>
            <person name="Bonito G."/>
            <person name="Buee M."/>
            <person name="Carver A."/>
            <person name="Chen C."/>
            <person name="Cichocki N."/>
            <person name="Clum A."/>
            <person name="Culley D."/>
            <person name="Crous P.W."/>
            <person name="Fauchery L."/>
            <person name="Girlanda M."/>
            <person name="Hayes R."/>
            <person name="Keri Z."/>
            <person name="Labutti K."/>
            <person name="Lipzen A."/>
            <person name="Lombard V."/>
            <person name="Magnuson J."/>
            <person name="Maillard F."/>
            <person name="Morin E."/>
            <person name="Murat C."/>
            <person name="Nolan M."/>
            <person name="Ohm R."/>
            <person name="Pangilinan J."/>
            <person name="Pereira M."/>
            <person name="Perotto S."/>
            <person name="Peter M."/>
            <person name="Riley R."/>
            <person name="Sitrit Y."/>
            <person name="Stielow B."/>
            <person name="Szollosi G."/>
            <person name="Zifcakova L."/>
            <person name="Stursova M."/>
            <person name="Spatafora J.W."/>
            <person name="Tedersoo L."/>
            <person name="Vaario L.-M."/>
            <person name="Yamada A."/>
            <person name="Yan M."/>
            <person name="Wang P."/>
            <person name="Xu J."/>
            <person name="Bruns T."/>
            <person name="Baldrian P."/>
            <person name="Vilgalys R."/>
            <person name="Henrissat B."/>
            <person name="Grigoriev I.V."/>
            <person name="Hibbett D."/>
            <person name="Nagy L.G."/>
            <person name="Martin F.M."/>
        </authorList>
    </citation>
    <scope>NUCLEOTIDE SEQUENCE</scope>
    <source>
        <strain evidence="2">UH-Tt-Lm1</strain>
    </source>
</reference>
<dbReference type="EMBL" id="WIUZ02000018">
    <property type="protein sequence ID" value="KAF9779863.1"/>
    <property type="molecule type" value="Genomic_DNA"/>
</dbReference>
<gene>
    <name evidence="2" type="ORF">BJ322DRAFT_346975</name>
</gene>
<organism evidence="2 3">
    <name type="scientific">Thelephora terrestris</name>
    <dbReference type="NCBI Taxonomy" id="56493"/>
    <lineage>
        <taxon>Eukaryota</taxon>
        <taxon>Fungi</taxon>
        <taxon>Dikarya</taxon>
        <taxon>Basidiomycota</taxon>
        <taxon>Agaricomycotina</taxon>
        <taxon>Agaricomycetes</taxon>
        <taxon>Thelephorales</taxon>
        <taxon>Thelephoraceae</taxon>
        <taxon>Thelephora</taxon>
    </lineage>
</organism>
<dbReference type="Proteomes" id="UP000736335">
    <property type="component" value="Unassembled WGS sequence"/>
</dbReference>
<name>A0A9P6H5U8_9AGAM</name>
<comment type="caution">
    <text evidence="2">The sequence shown here is derived from an EMBL/GenBank/DDBJ whole genome shotgun (WGS) entry which is preliminary data.</text>
</comment>
<sequence>MRRMIPNRREMNSTPRFLLDALSDSISSGIFIDTKFYVFSRREPTYGRVSSPRALYCNSRILDKVPYFSTLFSGGFSEGQLWDISGGFPTDFDPYVEDYDYLSDSDLEDGPSCLGEDEGGTHGDDGGNPQQRHENAEAMRTHQPVVPNSMLPDPLSEETIADRDDCGTIDDPPRMGKVVVIRDVGALTFEALLFFLYTDDIRFATFSSDPSGELAHERAGDWSTGKLPSPSAKSIYRLADKYNMSTLKERAMTHIRNNLEHCDIVEEVFSSFTSL</sequence>
<protein>
    <recommendedName>
        <fullName evidence="4">BTB domain-containing protein</fullName>
    </recommendedName>
</protein>
<evidence type="ECO:0000256" key="1">
    <source>
        <dbReference type="SAM" id="MobiDB-lite"/>
    </source>
</evidence>
<reference evidence="2" key="1">
    <citation type="journal article" date="2020" name="Nat. Commun.">
        <title>Large-scale genome sequencing of mycorrhizal fungi provides insights into the early evolution of symbiotic traits.</title>
        <authorList>
            <person name="Miyauchi S."/>
            <person name="Kiss E."/>
            <person name="Kuo A."/>
            <person name="Drula E."/>
            <person name="Kohler A."/>
            <person name="Sanchez-Garcia M."/>
            <person name="Morin E."/>
            <person name="Andreopoulos B."/>
            <person name="Barry K.W."/>
            <person name="Bonito G."/>
            <person name="Buee M."/>
            <person name="Carver A."/>
            <person name="Chen C."/>
            <person name="Cichocki N."/>
            <person name="Clum A."/>
            <person name="Culley D."/>
            <person name="Crous P.W."/>
            <person name="Fauchery L."/>
            <person name="Girlanda M."/>
            <person name="Hayes R.D."/>
            <person name="Keri Z."/>
            <person name="LaButti K."/>
            <person name="Lipzen A."/>
            <person name="Lombard V."/>
            <person name="Magnuson J."/>
            <person name="Maillard F."/>
            <person name="Murat C."/>
            <person name="Nolan M."/>
            <person name="Ohm R.A."/>
            <person name="Pangilinan J."/>
            <person name="Pereira M.F."/>
            <person name="Perotto S."/>
            <person name="Peter M."/>
            <person name="Pfister S."/>
            <person name="Riley R."/>
            <person name="Sitrit Y."/>
            <person name="Stielow J.B."/>
            <person name="Szollosi G."/>
            <person name="Zifcakova L."/>
            <person name="Stursova M."/>
            <person name="Spatafora J.W."/>
            <person name="Tedersoo L."/>
            <person name="Vaario L.M."/>
            <person name="Yamada A."/>
            <person name="Yan M."/>
            <person name="Wang P."/>
            <person name="Xu J."/>
            <person name="Bruns T."/>
            <person name="Baldrian P."/>
            <person name="Vilgalys R."/>
            <person name="Dunand C."/>
            <person name="Henrissat B."/>
            <person name="Grigoriev I.V."/>
            <person name="Hibbett D."/>
            <person name="Nagy L.G."/>
            <person name="Martin F.M."/>
        </authorList>
    </citation>
    <scope>NUCLEOTIDE SEQUENCE</scope>
    <source>
        <strain evidence="2">UH-Tt-Lm1</strain>
    </source>
</reference>
<accession>A0A9P6H5U8</accession>
<dbReference type="InterPro" id="IPR011333">
    <property type="entry name" value="SKP1/BTB/POZ_sf"/>
</dbReference>
<dbReference type="AlphaFoldDB" id="A0A9P6H5U8"/>
<dbReference type="Gene3D" id="3.30.710.10">
    <property type="entry name" value="Potassium Channel Kv1.1, Chain A"/>
    <property type="match status" value="1"/>
</dbReference>
<dbReference type="OrthoDB" id="6359816at2759"/>
<evidence type="ECO:0000313" key="2">
    <source>
        <dbReference type="EMBL" id="KAF9779863.1"/>
    </source>
</evidence>
<feature type="region of interest" description="Disordered" evidence="1">
    <location>
        <begin position="107"/>
        <end position="136"/>
    </location>
</feature>
<keyword evidence="3" id="KW-1185">Reference proteome</keyword>
<dbReference type="PANTHER" id="PTHR24413">
    <property type="entry name" value="SPECKLE-TYPE POZ PROTEIN"/>
    <property type="match status" value="1"/>
</dbReference>
<dbReference type="CDD" id="cd14733">
    <property type="entry name" value="BACK"/>
    <property type="match status" value="1"/>
</dbReference>
<evidence type="ECO:0000313" key="3">
    <source>
        <dbReference type="Proteomes" id="UP000736335"/>
    </source>
</evidence>
<feature type="compositionally biased region" description="Basic and acidic residues" evidence="1">
    <location>
        <begin position="119"/>
        <end position="136"/>
    </location>
</feature>
<proteinExistence type="predicted"/>